<proteinExistence type="inferred from homology"/>
<organism evidence="5 6">
    <name type="scientific">Rhizoctonia solani</name>
    <dbReference type="NCBI Taxonomy" id="456999"/>
    <lineage>
        <taxon>Eukaryota</taxon>
        <taxon>Fungi</taxon>
        <taxon>Dikarya</taxon>
        <taxon>Basidiomycota</taxon>
        <taxon>Agaricomycotina</taxon>
        <taxon>Agaricomycetes</taxon>
        <taxon>Cantharellales</taxon>
        <taxon>Ceratobasidiaceae</taxon>
        <taxon>Rhizoctonia</taxon>
    </lineage>
</organism>
<dbReference type="PRINTS" id="PR00080">
    <property type="entry name" value="SDRFAMILY"/>
</dbReference>
<dbReference type="InterPro" id="IPR002347">
    <property type="entry name" value="SDR_fam"/>
</dbReference>
<dbReference type="AlphaFoldDB" id="A0A8H3DYW1"/>
<evidence type="ECO:0000313" key="5">
    <source>
        <dbReference type="EMBL" id="CAE7077982.1"/>
    </source>
</evidence>
<evidence type="ECO:0000313" key="6">
    <source>
        <dbReference type="Proteomes" id="UP000663827"/>
    </source>
</evidence>
<dbReference type="FunFam" id="3.40.50.720:FF:000084">
    <property type="entry name" value="Short-chain dehydrogenase reductase"/>
    <property type="match status" value="1"/>
</dbReference>
<keyword evidence="2" id="KW-0521">NADP</keyword>
<dbReference type="GO" id="GO:0016491">
    <property type="term" value="F:oxidoreductase activity"/>
    <property type="evidence" value="ECO:0007669"/>
    <property type="project" value="UniProtKB-KW"/>
</dbReference>
<dbReference type="Proteomes" id="UP000663827">
    <property type="component" value="Unassembled WGS sequence"/>
</dbReference>
<dbReference type="PANTHER" id="PTHR43618">
    <property type="entry name" value="7-ALPHA-HYDROXYSTEROID DEHYDROGENASE"/>
    <property type="match status" value="1"/>
</dbReference>
<dbReference type="Pfam" id="PF00106">
    <property type="entry name" value="adh_short"/>
    <property type="match status" value="2"/>
</dbReference>
<dbReference type="Gene3D" id="3.40.50.720">
    <property type="entry name" value="NAD(P)-binding Rossmann-like Domain"/>
    <property type="match status" value="2"/>
</dbReference>
<evidence type="ECO:0000256" key="3">
    <source>
        <dbReference type="ARBA" id="ARBA00023002"/>
    </source>
</evidence>
<dbReference type="PRINTS" id="PR00081">
    <property type="entry name" value="GDHRDH"/>
</dbReference>
<keyword evidence="3" id="KW-0560">Oxidoreductase</keyword>
<gene>
    <name evidence="5" type="ORF">RDB_LOCUS21484</name>
</gene>
<protein>
    <recommendedName>
        <fullName evidence="7">Short-chain dehydrogenase</fullName>
    </recommendedName>
</protein>
<evidence type="ECO:0000256" key="2">
    <source>
        <dbReference type="ARBA" id="ARBA00022857"/>
    </source>
</evidence>
<comment type="caution">
    <text evidence="5">The sequence shown here is derived from an EMBL/GenBank/DDBJ whole genome shotgun (WGS) entry which is preliminary data.</text>
</comment>
<accession>A0A8H3DYW1</accession>
<dbReference type="PANTHER" id="PTHR43618:SF4">
    <property type="entry name" value="SHORT CHAIN DEHYDROGENASE_REDUCTASE FAMILY (AFU_ORTHOLOGUE AFUA_7G04540)"/>
    <property type="match status" value="1"/>
</dbReference>
<evidence type="ECO:0008006" key="7">
    <source>
        <dbReference type="Google" id="ProtNLM"/>
    </source>
</evidence>
<dbReference type="EMBL" id="CAJNJQ010000434">
    <property type="protein sequence ID" value="CAE7077982.1"/>
    <property type="molecule type" value="Genomic_DNA"/>
</dbReference>
<dbReference type="InterPro" id="IPR036291">
    <property type="entry name" value="NAD(P)-bd_dom_sf"/>
</dbReference>
<reference evidence="5" key="1">
    <citation type="submission" date="2021-01" db="EMBL/GenBank/DDBJ databases">
        <authorList>
            <person name="Kaushik A."/>
        </authorList>
    </citation>
    <scope>NUCLEOTIDE SEQUENCE</scope>
    <source>
        <strain evidence="5">AG5</strain>
    </source>
</reference>
<dbReference type="InterPro" id="IPR052178">
    <property type="entry name" value="Sec_Metab_Biosynth_SDR"/>
</dbReference>
<name>A0A8H3DYW1_9AGAM</name>
<evidence type="ECO:0000256" key="1">
    <source>
        <dbReference type="ARBA" id="ARBA00006484"/>
    </source>
</evidence>
<evidence type="ECO:0000256" key="4">
    <source>
        <dbReference type="RuleBase" id="RU000363"/>
    </source>
</evidence>
<sequence length="408" mass="42991">MITQALVANGAKVYIGGRRGDKVTSAARENPGHIVPLELDVGDKDSIRNAMKTIEQNGGKLDLLVNNAGATGPASPFFNDESAPENKSAAALGNALFENEKHRAETPIMDHLLRTNLYDVNGRVALVTGGGTGIGLMITQTLAANGAKVYIGSRRGEKVEATAKEVSPKVPGQVLPIELDATDKTSIKNAVKIISENDGKLDILVNNAGITGPVSMFLNDDSAPENKSPEALGNALFENEQVEEWTGLYGNNVASIFFVTTAFLGLLSKASEAHGAWSAGVINISSMSGQLRISENKFAYNTAKTANIQLTKMFATEFALKSIPVRVNAIAPGVYPSEMTGQQGTHTIPGKEASEIAQGLRPIPFQRSGNDIDMGGLALFLSSPAGYYLHGQVITTDGGFTAVHPAVS</sequence>
<dbReference type="SUPFAM" id="SSF51735">
    <property type="entry name" value="NAD(P)-binding Rossmann-fold domains"/>
    <property type="match status" value="2"/>
</dbReference>
<comment type="similarity">
    <text evidence="1 4">Belongs to the short-chain dehydrogenases/reductases (SDR) family.</text>
</comment>